<sequence>MRFRRSVAVEGGIPTGSMGDIVFLLLIFFMATTIFKMEQGLEVQLPRAESGVQVPRERVTHVWMNKLGDITIDDRYLTVSAVGAVLAQKVRENPQLLVGVNLDAGLAYERVDDLLLRLREVNAINVSFTNEFSTD</sequence>
<keyword evidence="6 8" id="KW-0472">Membrane</keyword>
<dbReference type="AlphaFoldDB" id="A0A938BPU6"/>
<name>A0A938BPU6_UNCEI</name>
<keyword evidence="3" id="KW-1003">Cell membrane</keyword>
<dbReference type="GO" id="GO:0015031">
    <property type="term" value="P:protein transport"/>
    <property type="evidence" value="ECO:0007669"/>
    <property type="project" value="UniProtKB-KW"/>
</dbReference>
<comment type="caution">
    <text evidence="9">The sequence shown here is derived from an EMBL/GenBank/DDBJ whole genome shotgun (WGS) entry which is preliminary data.</text>
</comment>
<comment type="subcellular location">
    <subcellularLocation>
        <location evidence="1">Cell membrane</location>
        <topology evidence="1">Single-pass membrane protein</topology>
    </subcellularLocation>
    <subcellularLocation>
        <location evidence="7">Cell membrane</location>
        <topology evidence="7">Single-pass type II membrane protein</topology>
    </subcellularLocation>
</comment>
<organism evidence="9 10">
    <name type="scientific">Eiseniibacteriota bacterium</name>
    <dbReference type="NCBI Taxonomy" id="2212470"/>
    <lineage>
        <taxon>Bacteria</taxon>
        <taxon>Candidatus Eiseniibacteriota</taxon>
    </lineage>
</organism>
<evidence type="ECO:0000256" key="7">
    <source>
        <dbReference type="RuleBase" id="RU003879"/>
    </source>
</evidence>
<accession>A0A938BPU6</accession>
<evidence type="ECO:0000256" key="5">
    <source>
        <dbReference type="ARBA" id="ARBA00022989"/>
    </source>
</evidence>
<evidence type="ECO:0000313" key="10">
    <source>
        <dbReference type="Proteomes" id="UP000748308"/>
    </source>
</evidence>
<dbReference type="GO" id="GO:0022857">
    <property type="term" value="F:transmembrane transporter activity"/>
    <property type="evidence" value="ECO:0007669"/>
    <property type="project" value="InterPro"/>
</dbReference>
<keyword evidence="7" id="KW-0813">Transport</keyword>
<proteinExistence type="inferred from homology"/>
<gene>
    <name evidence="9" type="ORF">FJY75_00090</name>
</gene>
<comment type="similarity">
    <text evidence="2 7">Belongs to the ExbD/TolR family.</text>
</comment>
<dbReference type="GO" id="GO:0005886">
    <property type="term" value="C:plasma membrane"/>
    <property type="evidence" value="ECO:0007669"/>
    <property type="project" value="UniProtKB-SubCell"/>
</dbReference>
<dbReference type="PANTHER" id="PTHR30558:SF3">
    <property type="entry name" value="BIOPOLYMER TRANSPORT PROTEIN EXBD-RELATED"/>
    <property type="match status" value="1"/>
</dbReference>
<evidence type="ECO:0000256" key="8">
    <source>
        <dbReference type="SAM" id="Phobius"/>
    </source>
</evidence>
<keyword evidence="7" id="KW-0653">Protein transport</keyword>
<evidence type="ECO:0000256" key="3">
    <source>
        <dbReference type="ARBA" id="ARBA00022475"/>
    </source>
</evidence>
<keyword evidence="5 8" id="KW-1133">Transmembrane helix</keyword>
<evidence type="ECO:0000256" key="6">
    <source>
        <dbReference type="ARBA" id="ARBA00023136"/>
    </source>
</evidence>
<evidence type="ECO:0000256" key="2">
    <source>
        <dbReference type="ARBA" id="ARBA00005811"/>
    </source>
</evidence>
<evidence type="ECO:0000256" key="4">
    <source>
        <dbReference type="ARBA" id="ARBA00022692"/>
    </source>
</evidence>
<protein>
    <submittedName>
        <fullName evidence="9">Biopolymer transporter ExbD</fullName>
    </submittedName>
</protein>
<reference evidence="9" key="1">
    <citation type="submission" date="2019-03" db="EMBL/GenBank/DDBJ databases">
        <title>Lake Tanganyika Metagenome-Assembled Genomes (MAGs).</title>
        <authorList>
            <person name="Tran P."/>
        </authorList>
    </citation>
    <scope>NUCLEOTIDE SEQUENCE</scope>
    <source>
        <strain evidence="9">M_DeepCast_400m_m2_100</strain>
    </source>
</reference>
<keyword evidence="4 7" id="KW-0812">Transmembrane</keyword>
<dbReference type="Pfam" id="PF02472">
    <property type="entry name" value="ExbD"/>
    <property type="match status" value="1"/>
</dbReference>
<evidence type="ECO:0000313" key="9">
    <source>
        <dbReference type="EMBL" id="MBM3316231.1"/>
    </source>
</evidence>
<feature type="transmembrane region" description="Helical" evidence="8">
    <location>
        <begin position="12"/>
        <end position="35"/>
    </location>
</feature>
<dbReference type="PANTHER" id="PTHR30558">
    <property type="entry name" value="EXBD MEMBRANE COMPONENT OF PMF-DRIVEN MACROMOLECULE IMPORT SYSTEM"/>
    <property type="match status" value="1"/>
</dbReference>
<dbReference type="Proteomes" id="UP000748308">
    <property type="component" value="Unassembled WGS sequence"/>
</dbReference>
<evidence type="ECO:0000256" key="1">
    <source>
        <dbReference type="ARBA" id="ARBA00004162"/>
    </source>
</evidence>
<dbReference type="InterPro" id="IPR003400">
    <property type="entry name" value="ExbD"/>
</dbReference>
<dbReference type="EMBL" id="VGIY01000001">
    <property type="protein sequence ID" value="MBM3316231.1"/>
    <property type="molecule type" value="Genomic_DNA"/>
</dbReference>